<dbReference type="InParanoid" id="A0A1Z5K6X8"/>
<organism evidence="2 3">
    <name type="scientific">Fistulifera solaris</name>
    <name type="common">Oleaginous diatom</name>
    <dbReference type="NCBI Taxonomy" id="1519565"/>
    <lineage>
        <taxon>Eukaryota</taxon>
        <taxon>Sar</taxon>
        <taxon>Stramenopiles</taxon>
        <taxon>Ochrophyta</taxon>
        <taxon>Bacillariophyta</taxon>
        <taxon>Bacillariophyceae</taxon>
        <taxon>Bacillariophycidae</taxon>
        <taxon>Naviculales</taxon>
        <taxon>Naviculaceae</taxon>
        <taxon>Fistulifera</taxon>
    </lineage>
</organism>
<gene>
    <name evidence="2" type="ORF">FisN_25Hh206</name>
</gene>
<comment type="caution">
    <text evidence="2">The sequence shown here is derived from an EMBL/GenBank/DDBJ whole genome shotgun (WGS) entry which is preliminary data.</text>
</comment>
<evidence type="ECO:0000313" key="2">
    <source>
        <dbReference type="EMBL" id="GAX21994.1"/>
    </source>
</evidence>
<reference evidence="2 3" key="1">
    <citation type="journal article" date="2015" name="Plant Cell">
        <title>Oil accumulation by the oleaginous diatom Fistulifera solaris as revealed by the genome and transcriptome.</title>
        <authorList>
            <person name="Tanaka T."/>
            <person name="Maeda Y."/>
            <person name="Veluchamy A."/>
            <person name="Tanaka M."/>
            <person name="Abida H."/>
            <person name="Marechal E."/>
            <person name="Bowler C."/>
            <person name="Muto M."/>
            <person name="Sunaga Y."/>
            <person name="Tanaka M."/>
            <person name="Yoshino T."/>
            <person name="Taniguchi T."/>
            <person name="Fukuda Y."/>
            <person name="Nemoto M."/>
            <person name="Matsumoto M."/>
            <person name="Wong P.S."/>
            <person name="Aburatani S."/>
            <person name="Fujibuchi W."/>
        </authorList>
    </citation>
    <scope>NUCLEOTIDE SEQUENCE [LARGE SCALE GENOMIC DNA]</scope>
    <source>
        <strain evidence="2 3">JPCC DA0580</strain>
    </source>
</reference>
<sequence>MEYNCKTALTLCVITSLFFTDTAFVVHQPLASWASRGLIRRFRQLSPRKKTAKCNVPSWVALHFQNGGEDAFGDRSNSPPPVMLYGESRETWSFHDQTVEGVQIVLKNEGYPVHAELDVWEGPYYTPQRMQMYSENGQLYPFCAIIETPNGQHAIGISNNGKLMDRGQIADPIIAGVKADNSVGPTSDTKPDLIEGGSVQSFTFPPSVSSVRILLQTEGFPMDAKVELLQGDNEEVKQVVDVFSEDGMKNPLFTMMSTPGKKSTIRVQNRGSPHFPGIIACVEPYLIDVDDSSNSEDDTKTKEHTQESTIEHVKTELVVEDEAVQRTPYMREPEAPSFYSQMYDQPGHPSFADMYGHAPHPLDNGMFAPPGYSSVNGVYEYHPPQAPMYVSHRSALETEMYDSARARFEEDVARQSIYDNAPPPMYEDLMYDDTYTHIYDSPVREPEYNKQQEDEDRRFSKKPAQVQDATYERVHRTDIQDESPPAPTNQPATEPVGVDVITSLFRQFWE</sequence>
<dbReference type="Proteomes" id="UP000198406">
    <property type="component" value="Unassembled WGS sequence"/>
</dbReference>
<dbReference type="InterPro" id="IPR057491">
    <property type="entry name" value="DiatomPyrShell"/>
</dbReference>
<name>A0A1Z5K6X8_FISSO</name>
<evidence type="ECO:0000313" key="3">
    <source>
        <dbReference type="Proteomes" id="UP000198406"/>
    </source>
</evidence>
<dbReference type="Pfam" id="PF25192">
    <property type="entry name" value="DiatomPyrShell"/>
    <property type="match status" value="1"/>
</dbReference>
<proteinExistence type="predicted"/>
<feature type="compositionally biased region" description="Basic and acidic residues" evidence="1">
    <location>
        <begin position="447"/>
        <end position="458"/>
    </location>
</feature>
<feature type="compositionally biased region" description="Basic and acidic residues" evidence="1">
    <location>
        <begin position="470"/>
        <end position="479"/>
    </location>
</feature>
<keyword evidence="3" id="KW-1185">Reference proteome</keyword>
<evidence type="ECO:0000256" key="1">
    <source>
        <dbReference type="SAM" id="MobiDB-lite"/>
    </source>
</evidence>
<feature type="region of interest" description="Disordered" evidence="1">
    <location>
        <begin position="447"/>
        <end position="497"/>
    </location>
</feature>
<dbReference type="EMBL" id="BDSP01000176">
    <property type="protein sequence ID" value="GAX21994.1"/>
    <property type="molecule type" value="Genomic_DNA"/>
</dbReference>
<dbReference type="AlphaFoldDB" id="A0A1Z5K6X8"/>
<accession>A0A1Z5K6X8</accession>
<protein>
    <submittedName>
        <fullName evidence="2">Uncharacterized protein</fullName>
    </submittedName>
</protein>